<feature type="non-terminal residue" evidence="2">
    <location>
        <position position="1"/>
    </location>
</feature>
<dbReference type="Proteomes" id="UP001164746">
    <property type="component" value="Chromosome 2"/>
</dbReference>
<dbReference type="EMBL" id="CP111013">
    <property type="protein sequence ID" value="WAQ97518.1"/>
    <property type="molecule type" value="Genomic_DNA"/>
</dbReference>
<keyword evidence="3" id="KW-1185">Reference proteome</keyword>
<evidence type="ECO:0000313" key="1">
    <source>
        <dbReference type="EMBL" id="WAQ97518.1"/>
    </source>
</evidence>
<evidence type="ECO:0000313" key="3">
    <source>
        <dbReference type="Proteomes" id="UP001164746"/>
    </source>
</evidence>
<protein>
    <submittedName>
        <fullName evidence="2">Uncharacterized protein</fullName>
    </submittedName>
</protein>
<dbReference type="EMBL" id="CP111013">
    <property type="protein sequence ID" value="WAQ97584.1"/>
    <property type="molecule type" value="Genomic_DNA"/>
</dbReference>
<name>A0ABY7DJR3_MYAAR</name>
<sequence>MFRGFGCKEKSNDSENSDYDYVGDDEVFLWVSDNNMYKEIETGGVSDEFTRKLQAWEELKGKRSSTLFK</sequence>
<proteinExistence type="predicted"/>
<reference evidence="2" key="1">
    <citation type="submission" date="2022-11" db="EMBL/GenBank/DDBJ databases">
        <title>Centuries of genome instability and evolution in soft-shell clam transmissible cancer (bioRxiv).</title>
        <authorList>
            <person name="Hart S.F.M."/>
            <person name="Yonemitsu M.A."/>
            <person name="Giersch R.M."/>
            <person name="Beal B.F."/>
            <person name="Arriagada G."/>
            <person name="Davis B.W."/>
            <person name="Ostrander E.A."/>
            <person name="Goff S.P."/>
            <person name="Metzger M.J."/>
        </authorList>
    </citation>
    <scope>NUCLEOTIDE SEQUENCE</scope>
    <source>
        <strain evidence="2">MELC-2E11</strain>
        <tissue evidence="2">Siphon/mantle</tissue>
    </source>
</reference>
<organism evidence="2 3">
    <name type="scientific">Mya arenaria</name>
    <name type="common">Soft-shell clam</name>
    <dbReference type="NCBI Taxonomy" id="6604"/>
    <lineage>
        <taxon>Eukaryota</taxon>
        <taxon>Metazoa</taxon>
        <taxon>Spiralia</taxon>
        <taxon>Lophotrochozoa</taxon>
        <taxon>Mollusca</taxon>
        <taxon>Bivalvia</taxon>
        <taxon>Autobranchia</taxon>
        <taxon>Heteroconchia</taxon>
        <taxon>Euheterodonta</taxon>
        <taxon>Imparidentia</taxon>
        <taxon>Neoheterodontei</taxon>
        <taxon>Myida</taxon>
        <taxon>Myoidea</taxon>
        <taxon>Myidae</taxon>
        <taxon>Mya</taxon>
    </lineage>
</organism>
<gene>
    <name evidence="1" type="ORF">MAR_030208</name>
    <name evidence="2" type="ORF">MAR_030274</name>
</gene>
<accession>A0ABY7DJR3</accession>
<evidence type="ECO:0000313" key="2">
    <source>
        <dbReference type="EMBL" id="WAQ97584.1"/>
    </source>
</evidence>